<protein>
    <submittedName>
        <fullName evidence="2">EexN family lipoprotein</fullName>
    </submittedName>
</protein>
<accession>A0ABU1GS70</accession>
<feature type="signal peptide" evidence="1">
    <location>
        <begin position="1"/>
        <end position="25"/>
    </location>
</feature>
<dbReference type="PROSITE" id="PS51257">
    <property type="entry name" value="PROKAR_LIPOPROTEIN"/>
    <property type="match status" value="1"/>
</dbReference>
<evidence type="ECO:0000313" key="3">
    <source>
        <dbReference type="Proteomes" id="UP001252270"/>
    </source>
</evidence>
<comment type="caution">
    <text evidence="2">The sequence shown here is derived from an EMBL/GenBank/DDBJ whole genome shotgun (WGS) entry which is preliminary data.</text>
</comment>
<proteinExistence type="predicted"/>
<dbReference type="Proteomes" id="UP001252270">
    <property type="component" value="Unassembled WGS sequence"/>
</dbReference>
<evidence type="ECO:0000313" key="2">
    <source>
        <dbReference type="EMBL" id="MDR5894357.1"/>
    </source>
</evidence>
<keyword evidence="1" id="KW-0732">Signal</keyword>
<keyword evidence="2" id="KW-0449">Lipoprotein</keyword>
<reference evidence="2 3" key="1">
    <citation type="submission" date="2023-04" db="EMBL/GenBank/DDBJ databases">
        <title>A long-awaited taxogenomic arrangement of the family Halomonadaceae.</title>
        <authorList>
            <person name="De La Haba R."/>
            <person name="Chuvochina M."/>
            <person name="Wittouck S."/>
            <person name="Arahal D.R."/>
            <person name="Sanchez-Porro C."/>
            <person name="Hugenholtz P."/>
            <person name="Ventosa A."/>
        </authorList>
    </citation>
    <scope>NUCLEOTIDE SEQUENCE [LARGE SCALE GENOMIC DNA]</scope>
    <source>
        <strain evidence="2 3">DSM 17332</strain>
    </source>
</reference>
<feature type="chain" id="PRO_5046745666" evidence="1">
    <location>
        <begin position="26"/>
        <end position="88"/>
    </location>
</feature>
<dbReference type="NCBIfam" id="NF033894">
    <property type="entry name" value="Eex_IncN"/>
    <property type="match status" value="1"/>
</dbReference>
<evidence type="ECO:0000256" key="1">
    <source>
        <dbReference type="SAM" id="SignalP"/>
    </source>
</evidence>
<gene>
    <name evidence="2" type="ORF">QC820_16330</name>
</gene>
<keyword evidence="3" id="KW-1185">Reference proteome</keyword>
<sequence>MKYAALPIGLLTVFLVAGCSSDNEAERVYTVEEYTEDLSMAEEVVERCRNNPGQLQDDPNCINASEAVARHRLIGSGEGAQMPSITGD</sequence>
<name>A0ABU1GS70_9GAMM</name>
<organism evidence="2 3">
    <name type="scientific">Halomonas mongoliensis</name>
    <dbReference type="NCBI Taxonomy" id="321265"/>
    <lineage>
        <taxon>Bacteria</taxon>
        <taxon>Pseudomonadati</taxon>
        <taxon>Pseudomonadota</taxon>
        <taxon>Gammaproteobacteria</taxon>
        <taxon>Oceanospirillales</taxon>
        <taxon>Halomonadaceae</taxon>
        <taxon>Halomonas</taxon>
    </lineage>
</organism>
<dbReference type="EMBL" id="JARWAL010000022">
    <property type="protein sequence ID" value="MDR5894357.1"/>
    <property type="molecule type" value="Genomic_DNA"/>
</dbReference>
<dbReference type="RefSeq" id="WP_305501050.1">
    <property type="nucleotide sequence ID" value="NZ_JARWAL010000022.1"/>
</dbReference>
<dbReference type="InterPro" id="IPR047937">
    <property type="entry name" value="Eex_IncN-like"/>
</dbReference>